<gene>
    <name evidence="2" type="ORF">PNOK_0927900</name>
</gene>
<keyword evidence="1" id="KW-0812">Transmembrane</keyword>
<keyword evidence="1" id="KW-1133">Transmembrane helix</keyword>
<proteinExistence type="predicted"/>
<dbReference type="Proteomes" id="UP000217199">
    <property type="component" value="Unassembled WGS sequence"/>
</dbReference>
<protein>
    <submittedName>
        <fullName evidence="2">Uncharacterized protein</fullName>
    </submittedName>
</protein>
<accession>A0A286U7G6</accession>
<dbReference type="EMBL" id="NBII01000010">
    <property type="protein sequence ID" value="PAV15515.1"/>
    <property type="molecule type" value="Genomic_DNA"/>
</dbReference>
<keyword evidence="3" id="KW-1185">Reference proteome</keyword>
<evidence type="ECO:0000256" key="1">
    <source>
        <dbReference type="SAM" id="Phobius"/>
    </source>
</evidence>
<dbReference type="AlphaFoldDB" id="A0A286U7G6"/>
<feature type="transmembrane region" description="Helical" evidence="1">
    <location>
        <begin position="12"/>
        <end position="35"/>
    </location>
</feature>
<comment type="caution">
    <text evidence="2">The sequence shown here is derived from an EMBL/GenBank/DDBJ whole genome shotgun (WGS) entry which is preliminary data.</text>
</comment>
<evidence type="ECO:0000313" key="2">
    <source>
        <dbReference type="EMBL" id="PAV15515.1"/>
    </source>
</evidence>
<reference evidence="2 3" key="1">
    <citation type="journal article" date="2017" name="Mol. Ecol.">
        <title>Comparative and population genomic landscape of Phellinus noxius: A hypervariable fungus causing root rot in trees.</title>
        <authorList>
            <person name="Chung C.L."/>
            <person name="Lee T.J."/>
            <person name="Akiba M."/>
            <person name="Lee H.H."/>
            <person name="Kuo T.H."/>
            <person name="Liu D."/>
            <person name="Ke H.M."/>
            <person name="Yokoi T."/>
            <person name="Roa M.B."/>
            <person name="Lu M.J."/>
            <person name="Chang Y.Y."/>
            <person name="Ann P.J."/>
            <person name="Tsai J.N."/>
            <person name="Chen C.Y."/>
            <person name="Tzean S.S."/>
            <person name="Ota Y."/>
            <person name="Hattori T."/>
            <person name="Sahashi N."/>
            <person name="Liou R.F."/>
            <person name="Kikuchi T."/>
            <person name="Tsai I.J."/>
        </authorList>
    </citation>
    <scope>NUCLEOTIDE SEQUENCE [LARGE SCALE GENOMIC DNA]</scope>
    <source>
        <strain evidence="2 3">FFPRI411160</strain>
    </source>
</reference>
<keyword evidence="1" id="KW-0472">Membrane</keyword>
<evidence type="ECO:0000313" key="3">
    <source>
        <dbReference type="Proteomes" id="UP000217199"/>
    </source>
</evidence>
<organism evidence="2 3">
    <name type="scientific">Pyrrhoderma noxium</name>
    <dbReference type="NCBI Taxonomy" id="2282107"/>
    <lineage>
        <taxon>Eukaryota</taxon>
        <taxon>Fungi</taxon>
        <taxon>Dikarya</taxon>
        <taxon>Basidiomycota</taxon>
        <taxon>Agaricomycotina</taxon>
        <taxon>Agaricomycetes</taxon>
        <taxon>Hymenochaetales</taxon>
        <taxon>Hymenochaetaceae</taxon>
        <taxon>Pyrrhoderma</taxon>
    </lineage>
</organism>
<sequence length="68" mass="7636">MERYGSQLRKVLTLRVVLSPANPTITFAFLTFPIYSSSYTTYAQIATSNAHSPCRKVILAQGRRKGEK</sequence>
<dbReference type="InParanoid" id="A0A286U7G6"/>
<name>A0A286U7G6_9AGAM</name>